<sequence length="93" mass="10280">MIPSVHGKRLVWRVRACVSHQISTRLTCHSTPRKYFHEYVGGRSPNSISINWRATAVVDGQPIESGSGPRLKVAKDRAAKEALIALGQIEESD</sequence>
<dbReference type="SUPFAM" id="SSF54768">
    <property type="entry name" value="dsRNA-binding domain-like"/>
    <property type="match status" value="1"/>
</dbReference>
<organism evidence="3 4">
    <name type="scientific">Hydnum rufescens UP504</name>
    <dbReference type="NCBI Taxonomy" id="1448309"/>
    <lineage>
        <taxon>Eukaryota</taxon>
        <taxon>Fungi</taxon>
        <taxon>Dikarya</taxon>
        <taxon>Basidiomycota</taxon>
        <taxon>Agaricomycotina</taxon>
        <taxon>Agaricomycetes</taxon>
        <taxon>Cantharellales</taxon>
        <taxon>Hydnaceae</taxon>
        <taxon>Hydnum</taxon>
    </lineage>
</organism>
<feature type="domain" description="DRBM" evidence="2">
    <location>
        <begin position="58"/>
        <end position="88"/>
    </location>
</feature>
<dbReference type="GO" id="GO:0003723">
    <property type="term" value="F:RNA binding"/>
    <property type="evidence" value="ECO:0007669"/>
    <property type="project" value="UniProtKB-UniRule"/>
</dbReference>
<dbReference type="EMBL" id="MU128963">
    <property type="protein sequence ID" value="KAF9514251.1"/>
    <property type="molecule type" value="Genomic_DNA"/>
</dbReference>
<name>A0A9P6DTG1_9AGAM</name>
<comment type="caution">
    <text evidence="3">The sequence shown here is derived from an EMBL/GenBank/DDBJ whole genome shotgun (WGS) entry which is preliminary data.</text>
</comment>
<reference evidence="3" key="1">
    <citation type="journal article" date="2020" name="Nat. Commun.">
        <title>Large-scale genome sequencing of mycorrhizal fungi provides insights into the early evolution of symbiotic traits.</title>
        <authorList>
            <person name="Miyauchi S."/>
            <person name="Kiss E."/>
            <person name="Kuo A."/>
            <person name="Drula E."/>
            <person name="Kohler A."/>
            <person name="Sanchez-Garcia M."/>
            <person name="Morin E."/>
            <person name="Andreopoulos B."/>
            <person name="Barry K.W."/>
            <person name="Bonito G."/>
            <person name="Buee M."/>
            <person name="Carver A."/>
            <person name="Chen C."/>
            <person name="Cichocki N."/>
            <person name="Clum A."/>
            <person name="Culley D."/>
            <person name="Crous P.W."/>
            <person name="Fauchery L."/>
            <person name="Girlanda M."/>
            <person name="Hayes R.D."/>
            <person name="Keri Z."/>
            <person name="LaButti K."/>
            <person name="Lipzen A."/>
            <person name="Lombard V."/>
            <person name="Magnuson J."/>
            <person name="Maillard F."/>
            <person name="Murat C."/>
            <person name="Nolan M."/>
            <person name="Ohm R.A."/>
            <person name="Pangilinan J."/>
            <person name="Pereira M.F."/>
            <person name="Perotto S."/>
            <person name="Peter M."/>
            <person name="Pfister S."/>
            <person name="Riley R."/>
            <person name="Sitrit Y."/>
            <person name="Stielow J.B."/>
            <person name="Szollosi G."/>
            <person name="Zifcakova L."/>
            <person name="Stursova M."/>
            <person name="Spatafora J.W."/>
            <person name="Tedersoo L."/>
            <person name="Vaario L.M."/>
            <person name="Yamada A."/>
            <person name="Yan M."/>
            <person name="Wang P."/>
            <person name="Xu J."/>
            <person name="Bruns T."/>
            <person name="Baldrian P."/>
            <person name="Vilgalys R."/>
            <person name="Dunand C."/>
            <person name="Henrissat B."/>
            <person name="Grigoriev I.V."/>
            <person name="Hibbett D."/>
            <person name="Nagy L.G."/>
            <person name="Martin F.M."/>
        </authorList>
    </citation>
    <scope>NUCLEOTIDE SEQUENCE</scope>
    <source>
        <strain evidence="3">UP504</strain>
    </source>
</reference>
<dbReference type="Pfam" id="PF00035">
    <property type="entry name" value="dsrm"/>
    <property type="match status" value="1"/>
</dbReference>
<proteinExistence type="predicted"/>
<dbReference type="AlphaFoldDB" id="A0A9P6DTG1"/>
<dbReference type="Gene3D" id="3.30.160.20">
    <property type="match status" value="1"/>
</dbReference>
<dbReference type="Proteomes" id="UP000886523">
    <property type="component" value="Unassembled WGS sequence"/>
</dbReference>
<protein>
    <recommendedName>
        <fullName evidence="2">DRBM domain-containing protein</fullName>
    </recommendedName>
</protein>
<evidence type="ECO:0000313" key="4">
    <source>
        <dbReference type="Proteomes" id="UP000886523"/>
    </source>
</evidence>
<evidence type="ECO:0000259" key="2">
    <source>
        <dbReference type="PROSITE" id="PS50137"/>
    </source>
</evidence>
<keyword evidence="4" id="KW-1185">Reference proteome</keyword>
<accession>A0A9P6DTG1</accession>
<evidence type="ECO:0000313" key="3">
    <source>
        <dbReference type="EMBL" id="KAF9514251.1"/>
    </source>
</evidence>
<dbReference type="PROSITE" id="PS50137">
    <property type="entry name" value="DS_RBD"/>
    <property type="match status" value="1"/>
</dbReference>
<gene>
    <name evidence="3" type="ORF">BS47DRAFT_893667</name>
</gene>
<evidence type="ECO:0000256" key="1">
    <source>
        <dbReference type="PROSITE-ProRule" id="PRU00266"/>
    </source>
</evidence>
<keyword evidence="1" id="KW-0694">RNA-binding</keyword>
<dbReference type="InterPro" id="IPR014720">
    <property type="entry name" value="dsRBD_dom"/>
</dbReference>